<accession>A0A933NYP2</accession>
<evidence type="ECO:0000313" key="1">
    <source>
        <dbReference type="EMBL" id="MBI4922475.1"/>
    </source>
</evidence>
<proteinExistence type="predicted"/>
<dbReference type="Proteomes" id="UP000782610">
    <property type="component" value="Unassembled WGS sequence"/>
</dbReference>
<name>A0A933NYP2_9HYPH</name>
<protein>
    <submittedName>
        <fullName evidence="1">Type II toxin-antitoxin system HicB family antitoxin</fullName>
    </submittedName>
</protein>
<sequence>MAWYEVTLEPDGDSWLVTAPAFEEVATFGDDREASRRNGLDAILQAIAGRIADGEAIPPPITETPGAGVFVEVPLVVFLKSALYMILREQGRTRAELMRMLGWHREQVDRLFRLDHNSTLDQLEKAFAALGVPLRFDVPFPAAA</sequence>
<dbReference type="EMBL" id="JACRAF010000032">
    <property type="protein sequence ID" value="MBI4922475.1"/>
    <property type="molecule type" value="Genomic_DNA"/>
</dbReference>
<reference evidence="1" key="1">
    <citation type="submission" date="2020-07" db="EMBL/GenBank/DDBJ databases">
        <title>Huge and variable diversity of episymbiotic CPR bacteria and DPANN archaea in groundwater ecosystems.</title>
        <authorList>
            <person name="He C.Y."/>
            <person name="Keren R."/>
            <person name="Whittaker M."/>
            <person name="Farag I.F."/>
            <person name="Doudna J."/>
            <person name="Cate J.H.D."/>
            <person name="Banfield J.F."/>
        </authorList>
    </citation>
    <scope>NUCLEOTIDE SEQUENCE</scope>
    <source>
        <strain evidence="1">NC_groundwater_1586_Pr3_B-0.1um_66_15</strain>
    </source>
</reference>
<dbReference type="GO" id="GO:0003677">
    <property type="term" value="F:DNA binding"/>
    <property type="evidence" value="ECO:0007669"/>
    <property type="project" value="InterPro"/>
</dbReference>
<dbReference type="SUPFAM" id="SSF47413">
    <property type="entry name" value="lambda repressor-like DNA-binding domains"/>
    <property type="match status" value="1"/>
</dbReference>
<dbReference type="InterPro" id="IPR035069">
    <property type="entry name" value="TTHA1013/TTHA0281-like"/>
</dbReference>
<dbReference type="SUPFAM" id="SSF143100">
    <property type="entry name" value="TTHA1013/TTHA0281-like"/>
    <property type="match status" value="1"/>
</dbReference>
<gene>
    <name evidence="1" type="ORF">HY834_12060</name>
</gene>
<organism evidence="1 2">
    <name type="scientific">Devosia nanyangense</name>
    <dbReference type="NCBI Taxonomy" id="1228055"/>
    <lineage>
        <taxon>Bacteria</taxon>
        <taxon>Pseudomonadati</taxon>
        <taxon>Pseudomonadota</taxon>
        <taxon>Alphaproteobacteria</taxon>
        <taxon>Hyphomicrobiales</taxon>
        <taxon>Devosiaceae</taxon>
        <taxon>Devosia</taxon>
    </lineage>
</organism>
<comment type="caution">
    <text evidence="1">The sequence shown here is derived from an EMBL/GenBank/DDBJ whole genome shotgun (WGS) entry which is preliminary data.</text>
</comment>
<dbReference type="AlphaFoldDB" id="A0A933NYP2"/>
<dbReference type="InterPro" id="IPR010982">
    <property type="entry name" value="Lambda_DNA-bd_dom_sf"/>
</dbReference>
<dbReference type="Gene3D" id="3.30.160.250">
    <property type="match status" value="1"/>
</dbReference>
<evidence type="ECO:0000313" key="2">
    <source>
        <dbReference type="Proteomes" id="UP000782610"/>
    </source>
</evidence>